<evidence type="ECO:0000313" key="3">
    <source>
        <dbReference type="Proteomes" id="UP000572016"/>
    </source>
</evidence>
<dbReference type="InterPro" id="IPR025272">
    <property type="entry name" value="SocA_Panacea"/>
</dbReference>
<organism evidence="2 3">
    <name type="scientific">Listeria swaminathanii</name>
    <dbReference type="NCBI Taxonomy" id="2713501"/>
    <lineage>
        <taxon>Bacteria</taxon>
        <taxon>Bacillati</taxon>
        <taxon>Bacillota</taxon>
        <taxon>Bacilli</taxon>
        <taxon>Bacillales</taxon>
        <taxon>Listeriaceae</taxon>
        <taxon>Listeria</taxon>
    </lineage>
</organism>
<dbReference type="Proteomes" id="UP000572016">
    <property type="component" value="Unassembled WGS sequence"/>
</dbReference>
<evidence type="ECO:0000259" key="1">
    <source>
        <dbReference type="Pfam" id="PF13274"/>
    </source>
</evidence>
<feature type="domain" description="Antitoxin SocA-like Panacea" evidence="1">
    <location>
        <begin position="29"/>
        <end position="138"/>
    </location>
</feature>
<name>A0A7X0ZYQ2_9LIST</name>
<proteinExistence type="predicted"/>
<evidence type="ECO:0000313" key="2">
    <source>
        <dbReference type="EMBL" id="MBC2328838.1"/>
    </source>
</evidence>
<protein>
    <submittedName>
        <fullName evidence="2">DUF4065 domain-containing protein</fullName>
    </submittedName>
</protein>
<dbReference type="Pfam" id="PF13274">
    <property type="entry name" value="SocA_Panacea"/>
    <property type="match status" value="1"/>
</dbReference>
<dbReference type="AlphaFoldDB" id="A0A7X0ZYQ2"/>
<gene>
    <name evidence="2" type="ORF">HCX62_02110</name>
</gene>
<accession>A0A7X0ZYQ2</accession>
<comment type="caution">
    <text evidence="2">The sequence shown here is derived from an EMBL/GenBank/DDBJ whole genome shotgun (WGS) entry which is preliminary data.</text>
</comment>
<dbReference type="EMBL" id="JAATOD010000001">
    <property type="protein sequence ID" value="MBC2328838.1"/>
    <property type="molecule type" value="Genomic_DNA"/>
</dbReference>
<sequence length="170" mass="20268">MKAYLADSVAGYIIDYCREKKYELNNLKLQKLLYYAQAKFLVAKNRSLFQETIEKWKLGPVVPEVYHIYKSYGAKNIISPEKRLEIIFDKKGEFKFKNIILEEISPEDKQVLNMVIDKYAPFNPFELVNMTHEHEIWKKDEEKIKDGKIAVKYSNKEIREFFSKYPKELV</sequence>
<dbReference type="RefSeq" id="WP_185636851.1">
    <property type="nucleotide sequence ID" value="NZ_JAATOD010000001.1"/>
</dbReference>
<reference evidence="2 3" key="1">
    <citation type="submission" date="2020-03" db="EMBL/GenBank/DDBJ databases">
        <title>Soil Listeria distribution.</title>
        <authorList>
            <person name="Liao J."/>
            <person name="Wiedmann M."/>
        </authorList>
    </citation>
    <scope>NUCLEOTIDE SEQUENCE [LARGE SCALE GENOMIC DNA]</scope>
    <source>
        <strain evidence="2 3">FSL L7-0020</strain>
    </source>
</reference>